<dbReference type="RefSeq" id="XP_040776238.1">
    <property type="nucleotide sequence ID" value="XM_040920406.1"/>
</dbReference>
<keyword evidence="4" id="KW-0539">Nucleus</keyword>
<feature type="region of interest" description="Disordered" evidence="5">
    <location>
        <begin position="14"/>
        <end position="36"/>
    </location>
</feature>
<name>A0A9P4Y1K6_CRYP1</name>
<dbReference type="GO" id="GO:0005634">
    <property type="term" value="C:nucleus"/>
    <property type="evidence" value="ECO:0007669"/>
    <property type="project" value="UniProtKB-SubCell"/>
</dbReference>
<evidence type="ECO:0000313" key="6">
    <source>
        <dbReference type="EMBL" id="KAF3765277.1"/>
    </source>
</evidence>
<evidence type="ECO:0000256" key="1">
    <source>
        <dbReference type="ARBA" id="ARBA00004123"/>
    </source>
</evidence>
<dbReference type="CDD" id="cd12148">
    <property type="entry name" value="fungal_TF_MHR"/>
    <property type="match status" value="1"/>
</dbReference>
<reference evidence="6" key="1">
    <citation type="journal article" date="2020" name="Phytopathology">
        <title>Genome sequence of the chestnut blight fungus Cryphonectria parasitica EP155: A fundamental resource for an archetypical invasive plant pathogen.</title>
        <authorList>
            <person name="Crouch J.A."/>
            <person name="Dawe A."/>
            <person name="Aerts A."/>
            <person name="Barry K."/>
            <person name="Churchill A.C.L."/>
            <person name="Grimwood J."/>
            <person name="Hillman B."/>
            <person name="Milgroom M.G."/>
            <person name="Pangilinan J."/>
            <person name="Smith M."/>
            <person name="Salamov A."/>
            <person name="Schmutz J."/>
            <person name="Yadav J."/>
            <person name="Grigoriev I.V."/>
            <person name="Nuss D."/>
        </authorList>
    </citation>
    <scope>NUCLEOTIDE SEQUENCE</scope>
    <source>
        <strain evidence="6">EP155</strain>
    </source>
</reference>
<organism evidence="6 7">
    <name type="scientific">Cryphonectria parasitica (strain ATCC 38755 / EP155)</name>
    <dbReference type="NCBI Taxonomy" id="660469"/>
    <lineage>
        <taxon>Eukaryota</taxon>
        <taxon>Fungi</taxon>
        <taxon>Dikarya</taxon>
        <taxon>Ascomycota</taxon>
        <taxon>Pezizomycotina</taxon>
        <taxon>Sordariomycetes</taxon>
        <taxon>Sordariomycetidae</taxon>
        <taxon>Diaporthales</taxon>
        <taxon>Cryphonectriaceae</taxon>
        <taxon>Cryphonectria-Endothia species complex</taxon>
        <taxon>Cryphonectria</taxon>
    </lineage>
</organism>
<evidence type="ECO:0000256" key="5">
    <source>
        <dbReference type="SAM" id="MobiDB-lite"/>
    </source>
</evidence>
<comment type="subcellular location">
    <subcellularLocation>
        <location evidence="1">Nucleus</location>
    </subcellularLocation>
</comment>
<evidence type="ECO:0000313" key="7">
    <source>
        <dbReference type="Proteomes" id="UP000803844"/>
    </source>
</evidence>
<keyword evidence="2" id="KW-0479">Metal-binding</keyword>
<evidence type="ECO:0000256" key="4">
    <source>
        <dbReference type="ARBA" id="ARBA00023242"/>
    </source>
</evidence>
<evidence type="ECO:0008006" key="8">
    <source>
        <dbReference type="Google" id="ProtNLM"/>
    </source>
</evidence>
<dbReference type="GO" id="GO:0003700">
    <property type="term" value="F:DNA-binding transcription factor activity"/>
    <property type="evidence" value="ECO:0007669"/>
    <property type="project" value="InterPro"/>
</dbReference>
<protein>
    <recommendedName>
        <fullName evidence="8">Transcription factor domain-containing protein</fullName>
    </recommendedName>
</protein>
<keyword evidence="7" id="KW-1185">Reference proteome</keyword>
<dbReference type="AlphaFoldDB" id="A0A9P4Y1K6"/>
<dbReference type="GO" id="GO:0003677">
    <property type="term" value="F:DNA binding"/>
    <property type="evidence" value="ECO:0007669"/>
    <property type="project" value="UniProtKB-KW"/>
</dbReference>
<gene>
    <name evidence="6" type="ORF">M406DRAFT_329199</name>
</gene>
<proteinExistence type="predicted"/>
<dbReference type="Proteomes" id="UP000803844">
    <property type="component" value="Unassembled WGS sequence"/>
</dbReference>
<accession>A0A9P4Y1K6</accession>
<evidence type="ECO:0000256" key="3">
    <source>
        <dbReference type="ARBA" id="ARBA00023125"/>
    </source>
</evidence>
<dbReference type="GeneID" id="63837535"/>
<dbReference type="EMBL" id="MU032347">
    <property type="protein sequence ID" value="KAF3765277.1"/>
    <property type="molecule type" value="Genomic_DNA"/>
</dbReference>
<dbReference type="PANTHER" id="PTHR46910:SF3">
    <property type="entry name" value="HALOTOLERANCE PROTEIN 9-RELATED"/>
    <property type="match status" value="1"/>
</dbReference>
<dbReference type="InterPro" id="IPR050987">
    <property type="entry name" value="AtrR-like"/>
</dbReference>
<keyword evidence="3" id="KW-0238">DNA-binding</keyword>
<comment type="caution">
    <text evidence="6">The sequence shown here is derived from an EMBL/GenBank/DDBJ whole genome shotgun (WGS) entry which is preliminary data.</text>
</comment>
<dbReference type="GO" id="GO:0046872">
    <property type="term" value="F:metal ion binding"/>
    <property type="evidence" value="ECO:0007669"/>
    <property type="project" value="UniProtKB-KW"/>
</dbReference>
<dbReference type="OrthoDB" id="4740471at2759"/>
<dbReference type="PANTHER" id="PTHR46910">
    <property type="entry name" value="TRANSCRIPTION FACTOR PDR1"/>
    <property type="match status" value="1"/>
</dbReference>
<sequence length="933" mass="100970">MWTKAMENGHAGCASTGFSMGSPEPDTSGSVSSHSLVSPEVDSMDWFMNLTTPSTPTFDNLGEDLFSLPTSELAHEISQGATPKEMPLPERAWAGTYPQALEIGSASQASRTRQDSVSSIRGLDAVDPMLQVITTAVPGPLSVNALPTPVALQRGQDAGDRPQTPVSLALDLSNRYKDKEARGQDYDGERRQLLFPALTQLDRDAERSRPRFDPCVSPLIAQFSKARVDEAARQTAVEAISFIMSQECQRSLPGAWWLSGLGQQTARDIGWADLPIQSLIRMLASVKLYLEQREVLAAVNFLQPSFRSQAAAVGRCIVVTLAAWGSLLKPDQRKPDTVELIARMGEAYDGLNAEPDSVDKFLAIVAVLQLVHKLGLKHLPKLLATAVSIIQALSLHSAAALQSLCAESPGLAARVKRACWIVFCVDKVNALRWKSFSLLPEPCLQYTPPPMEDCNSNQDWLLAQCRYSKLCGQIYNETSHAREDQSRSSESKATSIAAELEDWYGSLPDDGRLHDKNTTSRSLARQLAICMLYQYCEAKLALLDVDDTWMDTTKNPPLRSPVIPLSRDIFKFSNRIEPDDIVYDRILLFLPSLSLCKMATQVSTHGSADFEDARAVLAVAHGFFARMSSVLPTTEFFDRVTELVDIAVRAHKSVKKTASSSTWTPVRATPLWRILYTSPWSAVSSSSLSVHTMQCSRTTRPKSSRELLLPIRFVPGRDEASSKIHPTLWPESTAWGCGGCAQYLVALLPVAVFCISALANVSLNMTNSSCSASPGNKGPSLAPGESLLLASIPSHTETACASASPLLSSAAVVCGIVKLALTAANRWFGGGVDRTTPAQSGVNVNRELEGSGWTSCRPATCALVATTKASIPAIAEANAKPSKNEITTLLLWGATTVDVPAAEHFRPSSWPPSALSGGGGMASYRSLWLRIAL</sequence>
<evidence type="ECO:0000256" key="2">
    <source>
        <dbReference type="ARBA" id="ARBA00022723"/>
    </source>
</evidence>